<dbReference type="KEGG" id="bja:bll4461"/>
<dbReference type="InParanoid" id="Q89LT2"/>
<dbReference type="Proteomes" id="UP000002526">
    <property type="component" value="Chromosome"/>
</dbReference>
<reference evidence="2" key="1">
    <citation type="journal article" date="2002" name="DNA Res.">
        <title>Complete genomic sequence of nitrogen-fixing symbiotic bacterium Bradyrhizobium japonicum USDA110.</title>
        <authorList>
            <person name="Kaneko T."/>
            <person name="Nakamura Y."/>
            <person name="Sato S."/>
            <person name="Minamisawa K."/>
            <person name="Uchiumi T."/>
            <person name="Sasamoto S."/>
            <person name="Watanabe A."/>
            <person name="Idesawa K."/>
            <person name="Iriguchi M."/>
            <person name="Kawashima K."/>
            <person name="Kohara M."/>
            <person name="Matsumoto M."/>
            <person name="Shimpo S."/>
            <person name="Tsuruoka H."/>
            <person name="Wada T."/>
            <person name="Yamada M."/>
            <person name="Tabata S."/>
        </authorList>
    </citation>
    <scope>NUCLEOTIDE SEQUENCE [LARGE SCALE GENOMIC DNA]</scope>
    <source>
        <strain evidence="2">JCM 10833 / BCRC 13528 / IAM 13628 / NBRC 14792 / USDA 110</strain>
    </source>
</reference>
<sequence>MENVIPFTRAASPGRLSSREDFQESLTIRDLIAGSLKCERSAQSGNKPALRHCAIRVPEGAMSEAEFNLLLDAVRDAIVHDDFAPAPEEEFVPRSWSFDATPKAANDNEGAWPMLPFPDGWYAAC</sequence>
<dbReference type="PATRIC" id="fig|224911.5.peg.4512"/>
<proteinExistence type="predicted"/>
<protein>
    <submittedName>
        <fullName evidence="1">Bll4461 protein</fullName>
    </submittedName>
</protein>
<evidence type="ECO:0000313" key="1">
    <source>
        <dbReference type="EMBL" id="BAC49726.1"/>
    </source>
</evidence>
<organism evidence="1 2">
    <name type="scientific">Bradyrhizobium diazoefficiens (strain JCM 10833 / BCRC 13528 / IAM 13628 / NBRC 14792 / USDA 110)</name>
    <dbReference type="NCBI Taxonomy" id="224911"/>
    <lineage>
        <taxon>Bacteria</taxon>
        <taxon>Pseudomonadati</taxon>
        <taxon>Pseudomonadota</taxon>
        <taxon>Alphaproteobacteria</taxon>
        <taxon>Hyphomicrobiales</taxon>
        <taxon>Nitrobacteraceae</taxon>
        <taxon>Bradyrhizobium</taxon>
    </lineage>
</organism>
<accession>Q89LT2</accession>
<dbReference type="AlphaFoldDB" id="Q89LT2"/>
<dbReference type="HOGENOM" id="CLU_1988343_0_0_5"/>
<dbReference type="OrthoDB" id="8250317at2"/>
<evidence type="ECO:0000313" key="2">
    <source>
        <dbReference type="Proteomes" id="UP000002526"/>
    </source>
</evidence>
<name>Q89LT2_BRADU</name>
<dbReference type="eggNOG" id="ENOG5031BQ1">
    <property type="taxonomic scope" value="Bacteria"/>
</dbReference>
<gene>
    <name evidence="1" type="ordered locus">bll4461</name>
</gene>
<dbReference type="EnsemblBacteria" id="BAC49726">
    <property type="protein sequence ID" value="BAC49726"/>
    <property type="gene ID" value="BAC49726"/>
</dbReference>
<dbReference type="EMBL" id="BA000040">
    <property type="protein sequence ID" value="BAC49726.1"/>
    <property type="molecule type" value="Genomic_DNA"/>
</dbReference>
<keyword evidence="2" id="KW-1185">Reference proteome</keyword>